<dbReference type="AlphaFoldDB" id="A0A239PTZ9"/>
<reference evidence="5 6" key="1">
    <citation type="submission" date="2017-07" db="EMBL/GenBank/DDBJ databases">
        <authorList>
            <person name="Sun Z.S."/>
            <person name="Albrecht U."/>
            <person name="Echele G."/>
            <person name="Lee C.C."/>
        </authorList>
    </citation>
    <scope>NUCLEOTIDE SEQUENCE [LARGE SCALE GENOMIC DNA]</scope>
    <source>
        <strain evidence="5 6">DSM 14827</strain>
    </source>
</reference>
<evidence type="ECO:0000256" key="4">
    <source>
        <dbReference type="PROSITE-ProRule" id="PRU00504"/>
    </source>
</evidence>
<organism evidence="5 6">
    <name type="scientific">Paracoccus seriniphilus</name>
    <dbReference type="NCBI Taxonomy" id="184748"/>
    <lineage>
        <taxon>Bacteria</taxon>
        <taxon>Pseudomonadati</taxon>
        <taxon>Pseudomonadota</taxon>
        <taxon>Alphaproteobacteria</taxon>
        <taxon>Rhodobacterales</taxon>
        <taxon>Paracoccaceae</taxon>
        <taxon>Paracoccus</taxon>
    </lineage>
</organism>
<dbReference type="Pfam" id="PF01436">
    <property type="entry name" value="NHL"/>
    <property type="match status" value="2"/>
</dbReference>
<protein>
    <submittedName>
        <fullName evidence="5">NHL repeat-containing protein</fullName>
    </submittedName>
</protein>
<feature type="repeat" description="NHL" evidence="4">
    <location>
        <begin position="113"/>
        <end position="152"/>
    </location>
</feature>
<gene>
    <name evidence="5" type="ORF">SAMN05444959_105210</name>
</gene>
<dbReference type="InterPro" id="IPR011042">
    <property type="entry name" value="6-blade_b-propeller_TolB-like"/>
</dbReference>
<dbReference type="Proteomes" id="UP000198307">
    <property type="component" value="Unassembled WGS sequence"/>
</dbReference>
<accession>A0A239PTZ9</accession>
<keyword evidence="3" id="KW-0325">Glycoprotein</keyword>
<dbReference type="OrthoDB" id="195736at2"/>
<dbReference type="PANTHER" id="PTHR10680">
    <property type="entry name" value="PEPTIDYL-GLYCINE ALPHA-AMIDATING MONOOXYGENASE"/>
    <property type="match status" value="1"/>
</dbReference>
<dbReference type="SUPFAM" id="SSF101898">
    <property type="entry name" value="NHL repeat"/>
    <property type="match status" value="1"/>
</dbReference>
<evidence type="ECO:0000256" key="2">
    <source>
        <dbReference type="ARBA" id="ARBA00022737"/>
    </source>
</evidence>
<dbReference type="RefSeq" id="WP_089344135.1">
    <property type="nucleotide sequence ID" value="NZ_CP067132.1"/>
</dbReference>
<name>A0A239PTZ9_9RHOB</name>
<keyword evidence="2" id="KW-0677">Repeat</keyword>
<dbReference type="PROSITE" id="PS51125">
    <property type="entry name" value="NHL"/>
    <property type="match status" value="2"/>
</dbReference>
<feature type="repeat" description="NHL" evidence="4">
    <location>
        <begin position="156"/>
        <end position="199"/>
    </location>
</feature>
<dbReference type="EMBL" id="FZQB01000005">
    <property type="protein sequence ID" value="SNT73764.1"/>
    <property type="molecule type" value="Genomic_DNA"/>
</dbReference>
<evidence type="ECO:0000256" key="1">
    <source>
        <dbReference type="ARBA" id="ARBA00022729"/>
    </source>
</evidence>
<evidence type="ECO:0000313" key="6">
    <source>
        <dbReference type="Proteomes" id="UP000198307"/>
    </source>
</evidence>
<sequence>MSTARPCAHVALGAQRYQVQHLAVGADASFAGISDLAVLADRIVVLRRQLPELQLLNTDGTGKINSQPLPQFTCGHGLRVLEPDLLAATDMDGHKVVFLNAELVEIARLHCNERPALGRPFNHPTDCARGPDGRLYVSDGYGNSAVHVFARDLRHLFSFGEPGTGPGQFSTPHSILFDSKGQLCVADRENNRVQRFDAEGRFLDQIEDLYKPMALALRPDGVLLVTDQTPRLSAYDPQGNLMGRCRTFATFAHGVDVAKNGSIFLAEMMPDRVTCLRPTAD</sequence>
<dbReference type="PANTHER" id="PTHR10680:SF28">
    <property type="entry name" value="SMP-30_GLUCONOLACTONASE_LRE-LIKE REGION DOMAIN-CONTAINING PROTEIN"/>
    <property type="match status" value="1"/>
</dbReference>
<dbReference type="Gene3D" id="2.120.10.30">
    <property type="entry name" value="TolB, C-terminal domain"/>
    <property type="match status" value="1"/>
</dbReference>
<keyword evidence="1" id="KW-0732">Signal</keyword>
<proteinExistence type="predicted"/>
<evidence type="ECO:0000313" key="5">
    <source>
        <dbReference type="EMBL" id="SNT73764.1"/>
    </source>
</evidence>
<evidence type="ECO:0000256" key="3">
    <source>
        <dbReference type="ARBA" id="ARBA00023180"/>
    </source>
</evidence>
<dbReference type="InterPro" id="IPR001258">
    <property type="entry name" value="NHL_repeat"/>
</dbReference>
<dbReference type="GO" id="GO:0005576">
    <property type="term" value="C:extracellular region"/>
    <property type="evidence" value="ECO:0007669"/>
    <property type="project" value="TreeGrafter"/>
</dbReference>
<keyword evidence="6" id="KW-1185">Reference proteome</keyword>